<protein>
    <submittedName>
        <fullName evidence="2">Uncharacterized protein</fullName>
    </submittedName>
</protein>
<feature type="signal peptide" evidence="1">
    <location>
        <begin position="1"/>
        <end position="27"/>
    </location>
</feature>
<evidence type="ECO:0000313" key="2">
    <source>
        <dbReference type="EMBL" id="MBB2976788.1"/>
    </source>
</evidence>
<sequence>MPKKRAMKLTEIAVIAVIAAALSGCIANPVDQLVQGGAESLVEQALEGTSGADVDIDVSDGTDVGLPDGWPELPMPEGKVISAMRIDDSYSATILTTDEQTIEDTIAELNALGYAEVTTADLGGFKTVSVADEELTVLLSWFEDEENGGYSVSYSVVATQS</sequence>
<dbReference type="AlphaFoldDB" id="A0A7W4V5V4"/>
<dbReference type="RefSeq" id="WP_165138399.1">
    <property type="nucleotide sequence ID" value="NZ_JAASRV010000002.1"/>
</dbReference>
<evidence type="ECO:0000256" key="1">
    <source>
        <dbReference type="SAM" id="SignalP"/>
    </source>
</evidence>
<evidence type="ECO:0000313" key="3">
    <source>
        <dbReference type="Proteomes" id="UP000529310"/>
    </source>
</evidence>
<keyword evidence="3" id="KW-1185">Reference proteome</keyword>
<organism evidence="2 3">
    <name type="scientific">Microbacterium endophyticum</name>
    <dbReference type="NCBI Taxonomy" id="1526412"/>
    <lineage>
        <taxon>Bacteria</taxon>
        <taxon>Bacillati</taxon>
        <taxon>Actinomycetota</taxon>
        <taxon>Actinomycetes</taxon>
        <taxon>Micrococcales</taxon>
        <taxon>Microbacteriaceae</taxon>
        <taxon>Microbacterium</taxon>
    </lineage>
</organism>
<gene>
    <name evidence="2" type="ORF">FHX49_002374</name>
</gene>
<proteinExistence type="predicted"/>
<feature type="chain" id="PRO_5039555988" evidence="1">
    <location>
        <begin position="28"/>
        <end position="161"/>
    </location>
</feature>
<dbReference type="EMBL" id="JACHWQ010000008">
    <property type="protein sequence ID" value="MBB2976788.1"/>
    <property type="molecule type" value="Genomic_DNA"/>
</dbReference>
<accession>A0A7W4V5V4</accession>
<dbReference type="PROSITE" id="PS51257">
    <property type="entry name" value="PROKAR_LIPOPROTEIN"/>
    <property type="match status" value="1"/>
</dbReference>
<name>A0A7W4V5V4_9MICO</name>
<reference evidence="2 3" key="1">
    <citation type="submission" date="2020-08" db="EMBL/GenBank/DDBJ databases">
        <title>Sequencing the genomes of 1000 actinobacteria strains.</title>
        <authorList>
            <person name="Klenk H.-P."/>
        </authorList>
    </citation>
    <scope>NUCLEOTIDE SEQUENCE [LARGE SCALE GENOMIC DNA]</scope>
    <source>
        <strain evidence="2 3">DSM 27099</strain>
    </source>
</reference>
<comment type="caution">
    <text evidence="2">The sequence shown here is derived from an EMBL/GenBank/DDBJ whole genome shotgun (WGS) entry which is preliminary data.</text>
</comment>
<dbReference type="Proteomes" id="UP000529310">
    <property type="component" value="Unassembled WGS sequence"/>
</dbReference>
<keyword evidence="1" id="KW-0732">Signal</keyword>